<dbReference type="AlphaFoldDB" id="A0A9Q1ELS8"/>
<comment type="caution">
    <text evidence="2">The sequence shown here is derived from an EMBL/GenBank/DDBJ whole genome shotgun (WGS) entry which is preliminary data.</text>
</comment>
<keyword evidence="3" id="KW-1185">Reference proteome</keyword>
<reference evidence="2" key="1">
    <citation type="journal article" date="2023" name="Science">
        <title>Genome structures resolve the early diversification of teleost fishes.</title>
        <authorList>
            <person name="Parey E."/>
            <person name="Louis A."/>
            <person name="Montfort J."/>
            <person name="Bouchez O."/>
            <person name="Roques C."/>
            <person name="Iampietro C."/>
            <person name="Lluch J."/>
            <person name="Castinel A."/>
            <person name="Donnadieu C."/>
            <person name="Desvignes T."/>
            <person name="Floi Bucao C."/>
            <person name="Jouanno E."/>
            <person name="Wen M."/>
            <person name="Mejri S."/>
            <person name="Dirks R."/>
            <person name="Jansen H."/>
            <person name="Henkel C."/>
            <person name="Chen W.J."/>
            <person name="Zahm M."/>
            <person name="Cabau C."/>
            <person name="Klopp C."/>
            <person name="Thompson A.W."/>
            <person name="Robinson-Rechavi M."/>
            <person name="Braasch I."/>
            <person name="Lecointre G."/>
            <person name="Bobe J."/>
            <person name="Postlethwait J.H."/>
            <person name="Berthelot C."/>
            <person name="Roest Crollius H."/>
            <person name="Guiguen Y."/>
        </authorList>
    </citation>
    <scope>NUCLEOTIDE SEQUENCE</scope>
    <source>
        <strain evidence="2">WJC10195</strain>
    </source>
</reference>
<evidence type="ECO:0000256" key="1">
    <source>
        <dbReference type="SAM" id="MobiDB-lite"/>
    </source>
</evidence>
<sequence>MSSALAPSHRVPSGCTGSPEDGVAHLFASAISAYLHFVSKHTGHLRSGILPPAGNAPSPPSPALAPTVPDIFLLFSSYRRGGCLDHVARDPAARGKGPGRDRGPQAREPKQQQQSRQGFQGQRGPARRRSLLAQTYYGGGLGGQRSGDAVPPGESRRQTSPSGLATVTLPYGPSAPSARSVLQEPGKKNTLN</sequence>
<dbReference type="Proteomes" id="UP001152622">
    <property type="component" value="Chromosome 15"/>
</dbReference>
<evidence type="ECO:0000313" key="2">
    <source>
        <dbReference type="EMBL" id="KAJ8341209.1"/>
    </source>
</evidence>
<name>A0A9Q1ELS8_SYNKA</name>
<gene>
    <name evidence="2" type="ORF">SKAU_G00335000</name>
</gene>
<feature type="compositionally biased region" description="Low complexity" evidence="1">
    <location>
        <begin position="111"/>
        <end position="124"/>
    </location>
</feature>
<evidence type="ECO:0000313" key="3">
    <source>
        <dbReference type="Proteomes" id="UP001152622"/>
    </source>
</evidence>
<feature type="region of interest" description="Disordered" evidence="1">
    <location>
        <begin position="86"/>
        <end position="192"/>
    </location>
</feature>
<accession>A0A9Q1ELS8</accession>
<proteinExistence type="predicted"/>
<feature type="compositionally biased region" description="Basic and acidic residues" evidence="1">
    <location>
        <begin position="86"/>
        <end position="110"/>
    </location>
</feature>
<dbReference type="EMBL" id="JAINUF010000015">
    <property type="protein sequence ID" value="KAJ8341209.1"/>
    <property type="molecule type" value="Genomic_DNA"/>
</dbReference>
<organism evidence="2 3">
    <name type="scientific">Synaphobranchus kaupii</name>
    <name type="common">Kaup's arrowtooth eel</name>
    <dbReference type="NCBI Taxonomy" id="118154"/>
    <lineage>
        <taxon>Eukaryota</taxon>
        <taxon>Metazoa</taxon>
        <taxon>Chordata</taxon>
        <taxon>Craniata</taxon>
        <taxon>Vertebrata</taxon>
        <taxon>Euteleostomi</taxon>
        <taxon>Actinopterygii</taxon>
        <taxon>Neopterygii</taxon>
        <taxon>Teleostei</taxon>
        <taxon>Anguilliformes</taxon>
        <taxon>Synaphobranchidae</taxon>
        <taxon>Synaphobranchus</taxon>
    </lineage>
</organism>
<protein>
    <submittedName>
        <fullName evidence="2">Uncharacterized protein</fullName>
    </submittedName>
</protein>